<name>A0A650EUR7_9CAUD</name>
<dbReference type="InterPro" id="IPR002048">
    <property type="entry name" value="EF_hand_dom"/>
</dbReference>
<dbReference type="InterPro" id="IPR013491">
    <property type="entry name" value="Tape_meas_N"/>
</dbReference>
<organism evidence="4 5">
    <name type="scientific">Lactococcus phage PC_S1</name>
    <dbReference type="NCBI Taxonomy" id="2675265"/>
    <lineage>
        <taxon>Viruses</taxon>
        <taxon>Duplodnaviria</taxon>
        <taxon>Heunggongvirae</taxon>
        <taxon>Uroviricota</taxon>
        <taxon>Caudoviricetes</taxon>
        <taxon>Ceduovirus</taxon>
        <taxon>Ceduovirus PCS1</taxon>
    </lineage>
</organism>
<dbReference type="GO" id="GO:0005509">
    <property type="term" value="F:calcium ion binding"/>
    <property type="evidence" value="ECO:0007669"/>
    <property type="project" value="InterPro"/>
</dbReference>
<dbReference type="InterPro" id="IPR018247">
    <property type="entry name" value="EF_Hand_1_Ca_BS"/>
</dbReference>
<keyword evidence="1" id="KW-1188">Viral release from host cell</keyword>
<evidence type="ECO:0000256" key="2">
    <source>
        <dbReference type="SAM" id="Coils"/>
    </source>
</evidence>
<sequence>MATTNKVTGLEKFTEKQLKKVWLEMVDSFNSNQNTVKRSYKSSLGGDFSRYPVKFDTKKITKQVTRSYGSLKSGNIGVVNGFKAKDESWKMLNVLLHDRNLHQRREINNIGRLAKETNKNAQITGSVTMKDKGIKETQRALSLAKQNVDNLTKALANAKMSGATQKQVQALESQLVKAQTQATRLSTELAKVGSEKGTGLSGAVDKMKSAGGSLLGTFSKVGNVVSGISSAIGLVSGGISKAVDLTSGFANTLMDTYDKQIQAQKTLSTTLSDGAKGYEQFNSHIDKGNSLLKSQKNDLNELGAMISSYMKVSGEEAFKTVNAINAVGDSLGLSMDTQKQFTYGLAQALGSGTLHAQDFNQMMQSALGAQFRDMLIQAANEMQNVGLTAEQLPDALQKGKVSADLLANTFGDNWASKMAKAQTALKGIEVSTGGVKRMLKDGQLSVQDFTNVFGEGFTSTLLNAMNATSNGAVTMENFKEKMEDGVFSTEVMNRAIELFQQKGEQLASSGPSTWGQIREMISNGFNTSALDGFRKGLGDAGIDMASLGNNATEMSSIVGSQLGKMAGQAVGAVTKIIDKNKDGKVSNEEMEGAVNDAKQAVTNFFNKINFTSIASFLGKIGNAIDELIRFYNWANDAWGAVNNLLNASKNIGGNTGLIGKALGFRKNSTWGDAFSDFHWLTSNIDPLGLKENQGLGQKLLGSRNGQIPLDLQFFAGGREAINKAVDAVQPYARGNKGTTATPSIGTQDNSKQDIKIYVQSSADGRRIAKEIYNKLERNGVKLNKR</sequence>
<dbReference type="Proteomes" id="UP000424688">
    <property type="component" value="Segment"/>
</dbReference>
<keyword evidence="2" id="KW-0175">Coiled coil</keyword>
<dbReference type="InterPro" id="IPR011992">
    <property type="entry name" value="EF-hand-dom_pair"/>
</dbReference>
<evidence type="ECO:0000313" key="5">
    <source>
        <dbReference type="Proteomes" id="UP000424688"/>
    </source>
</evidence>
<feature type="coiled-coil region" evidence="2">
    <location>
        <begin position="134"/>
        <end position="188"/>
    </location>
</feature>
<evidence type="ECO:0000313" key="4">
    <source>
        <dbReference type="EMBL" id="QGT53717.1"/>
    </source>
</evidence>
<dbReference type="PROSITE" id="PS50222">
    <property type="entry name" value="EF_HAND_2"/>
    <property type="match status" value="1"/>
</dbReference>
<dbReference type="SUPFAM" id="SSF47473">
    <property type="entry name" value="EF-hand"/>
    <property type="match status" value="1"/>
</dbReference>
<reference evidence="4 5" key="1">
    <citation type="submission" date="2019-11" db="EMBL/GenBank/DDBJ databases">
        <title>Genome Sequences of 31 Lactococcus lactis Bacteriophages Isolated from Foods.</title>
        <authorList>
            <person name="Marcelli B."/>
            <person name="de Jong A."/>
            <person name="Kuipers O.P."/>
        </authorList>
    </citation>
    <scope>NUCLEOTIDE SEQUENCE [LARGE SCALE GENOMIC DNA]</scope>
</reference>
<dbReference type="EMBL" id="MN689533">
    <property type="protein sequence ID" value="QGT53717.1"/>
    <property type="molecule type" value="Genomic_DNA"/>
</dbReference>
<gene>
    <name evidence="4" type="ORF">PCS1_001382</name>
</gene>
<accession>A0A650EUR7</accession>
<evidence type="ECO:0000259" key="3">
    <source>
        <dbReference type="PROSITE" id="PS50222"/>
    </source>
</evidence>
<dbReference type="NCBIfam" id="TIGR02675">
    <property type="entry name" value="tape_meas_nterm"/>
    <property type="match status" value="1"/>
</dbReference>
<feature type="domain" description="EF-hand" evidence="3">
    <location>
        <begin position="575"/>
        <end position="600"/>
    </location>
</feature>
<evidence type="ECO:0000256" key="1">
    <source>
        <dbReference type="ARBA" id="ARBA00022465"/>
    </source>
</evidence>
<keyword evidence="5" id="KW-1185">Reference proteome</keyword>
<dbReference type="PROSITE" id="PS00018">
    <property type="entry name" value="EF_HAND_1"/>
    <property type="match status" value="1"/>
</dbReference>
<keyword evidence="1" id="KW-1245">Viral tail assembly</keyword>
<protein>
    <submittedName>
        <fullName evidence="4">Tail length tape-measure protein</fullName>
    </submittedName>
</protein>
<dbReference type="GO" id="GO:0098003">
    <property type="term" value="P:viral tail assembly"/>
    <property type="evidence" value="ECO:0007669"/>
    <property type="project" value="UniProtKB-KW"/>
</dbReference>
<proteinExistence type="predicted"/>